<evidence type="ECO:0000259" key="6">
    <source>
        <dbReference type="PROSITE" id="PS50290"/>
    </source>
</evidence>
<dbReference type="Gene3D" id="1.10.1070.11">
    <property type="entry name" value="Phosphatidylinositol 3-/4-kinase, catalytic domain"/>
    <property type="match status" value="1"/>
</dbReference>
<dbReference type="Gene3D" id="1.25.40.70">
    <property type="entry name" value="Phosphatidylinositol 3-kinase, accessory domain (PIK)"/>
    <property type="match status" value="1"/>
</dbReference>
<comment type="similarity">
    <text evidence="1">Belongs to the PI3/PI4-kinase family. Type III PI4K subfamily.</text>
</comment>
<dbReference type="Pfam" id="PF00613">
    <property type="entry name" value="PI3Ka"/>
    <property type="match status" value="1"/>
</dbReference>
<keyword evidence="3" id="KW-0808">Transferase</keyword>
<evidence type="ECO:0000256" key="1">
    <source>
        <dbReference type="ARBA" id="ARBA00006209"/>
    </source>
</evidence>
<dbReference type="InterPro" id="IPR042236">
    <property type="entry name" value="PI3K_accessory_sf"/>
</dbReference>
<protein>
    <recommendedName>
        <fullName evidence="2">1-phosphatidylinositol 4-kinase</fullName>
        <ecNumber evidence="2">2.7.1.67</ecNumber>
    </recommendedName>
</protein>
<dbReference type="InterPro" id="IPR045495">
    <property type="entry name" value="PI4K_N"/>
</dbReference>
<feature type="region of interest" description="Disordered" evidence="5">
    <location>
        <begin position="1860"/>
        <end position="1897"/>
    </location>
</feature>
<dbReference type="PROSITE" id="PS00915">
    <property type="entry name" value="PI3_4_KINASE_1"/>
    <property type="match status" value="1"/>
</dbReference>
<dbReference type="PANTHER" id="PTHR10048:SF15">
    <property type="entry name" value="PHOSPHATIDYLINOSITOL 4-KINASE ALPHA"/>
    <property type="match status" value="1"/>
</dbReference>
<dbReference type="GO" id="GO:0005886">
    <property type="term" value="C:plasma membrane"/>
    <property type="evidence" value="ECO:0007669"/>
    <property type="project" value="TreeGrafter"/>
</dbReference>
<dbReference type="CDD" id="cd05167">
    <property type="entry name" value="PI4Kc_III_alpha"/>
    <property type="match status" value="1"/>
</dbReference>
<dbReference type="PROSITE" id="PS51545">
    <property type="entry name" value="PIK_HELICAL"/>
    <property type="match status" value="1"/>
</dbReference>
<feature type="compositionally biased region" description="Low complexity" evidence="5">
    <location>
        <begin position="1881"/>
        <end position="1897"/>
    </location>
</feature>
<feature type="compositionally biased region" description="Low complexity" evidence="5">
    <location>
        <begin position="2335"/>
        <end position="2348"/>
    </location>
</feature>
<feature type="compositionally biased region" description="Polar residues" evidence="5">
    <location>
        <begin position="1860"/>
        <end position="1869"/>
    </location>
</feature>
<feature type="region of interest" description="Disordered" evidence="5">
    <location>
        <begin position="2332"/>
        <end position="2351"/>
    </location>
</feature>
<evidence type="ECO:0000256" key="3">
    <source>
        <dbReference type="ARBA" id="ARBA00022679"/>
    </source>
</evidence>
<dbReference type="GO" id="GO:0046854">
    <property type="term" value="P:phosphatidylinositol phosphate biosynthetic process"/>
    <property type="evidence" value="ECO:0007669"/>
    <property type="project" value="InterPro"/>
</dbReference>
<dbReference type="GO" id="GO:0004430">
    <property type="term" value="F:1-phosphatidylinositol 4-kinase activity"/>
    <property type="evidence" value="ECO:0007669"/>
    <property type="project" value="UniProtKB-EC"/>
</dbReference>
<dbReference type="Gene3D" id="3.30.1010.10">
    <property type="entry name" value="Phosphatidylinositol 3-kinase Catalytic Subunit, Chain A, domain 4"/>
    <property type="match status" value="1"/>
</dbReference>
<keyword evidence="4" id="KW-0418">Kinase</keyword>
<dbReference type="FunFam" id="1.10.1070.11:FF:000005">
    <property type="entry name" value="Phosphatidylinositol 4-kinase, catalytic, alpha"/>
    <property type="match status" value="1"/>
</dbReference>
<dbReference type="SMART" id="SM00146">
    <property type="entry name" value="PI3Kc"/>
    <property type="match status" value="1"/>
</dbReference>
<dbReference type="InterPro" id="IPR018936">
    <property type="entry name" value="PI3/4_kinase_CS"/>
</dbReference>
<evidence type="ECO:0000256" key="2">
    <source>
        <dbReference type="ARBA" id="ARBA00012169"/>
    </source>
</evidence>
<organism evidence="8 9">
    <name type="scientific">Meloidogyne incognita</name>
    <name type="common">Southern root-knot nematode worm</name>
    <name type="synonym">Oxyuris incognita</name>
    <dbReference type="NCBI Taxonomy" id="6306"/>
    <lineage>
        <taxon>Eukaryota</taxon>
        <taxon>Metazoa</taxon>
        <taxon>Ecdysozoa</taxon>
        <taxon>Nematoda</taxon>
        <taxon>Chromadorea</taxon>
        <taxon>Rhabditida</taxon>
        <taxon>Tylenchina</taxon>
        <taxon>Tylenchomorpha</taxon>
        <taxon>Tylenchoidea</taxon>
        <taxon>Meloidogynidae</taxon>
        <taxon>Meloidogyninae</taxon>
        <taxon>Meloidogyne</taxon>
        <taxon>Meloidogyne incognita group</taxon>
    </lineage>
</organism>
<dbReference type="Proteomes" id="UP000887563">
    <property type="component" value="Unplaced"/>
</dbReference>
<keyword evidence="8" id="KW-1185">Reference proteome</keyword>
<dbReference type="SUPFAM" id="SSF48371">
    <property type="entry name" value="ARM repeat"/>
    <property type="match status" value="1"/>
</dbReference>
<reference evidence="9" key="1">
    <citation type="submission" date="2022-11" db="UniProtKB">
        <authorList>
            <consortium name="WormBaseParasite"/>
        </authorList>
    </citation>
    <scope>IDENTIFICATION</scope>
</reference>
<dbReference type="InterPro" id="IPR015433">
    <property type="entry name" value="PI3/4_kinase"/>
</dbReference>
<dbReference type="Pfam" id="PF19274">
    <property type="entry name" value="PI4K_N"/>
    <property type="match status" value="3"/>
</dbReference>
<dbReference type="SUPFAM" id="SSF56112">
    <property type="entry name" value="Protein kinase-like (PK-like)"/>
    <property type="match status" value="1"/>
</dbReference>
<feature type="domain" description="PIK helical" evidence="7">
    <location>
        <begin position="1561"/>
        <end position="1747"/>
    </location>
</feature>
<evidence type="ECO:0000313" key="9">
    <source>
        <dbReference type="WBParaSite" id="Minc3s03086g32713"/>
    </source>
</evidence>
<dbReference type="PROSITE" id="PS50290">
    <property type="entry name" value="PI3_4_KINASE_3"/>
    <property type="match status" value="1"/>
</dbReference>
<dbReference type="Pfam" id="PF00454">
    <property type="entry name" value="PI3_PI4_kinase"/>
    <property type="match status" value="1"/>
</dbReference>
<dbReference type="InterPro" id="IPR001263">
    <property type="entry name" value="PI3K_accessory_dom"/>
</dbReference>
<evidence type="ECO:0000256" key="5">
    <source>
        <dbReference type="SAM" id="MobiDB-lite"/>
    </source>
</evidence>
<feature type="domain" description="PI3K/PI4K catalytic" evidence="6">
    <location>
        <begin position="1900"/>
        <end position="2173"/>
    </location>
</feature>
<dbReference type="InterPro" id="IPR011009">
    <property type="entry name" value="Kinase-like_dom_sf"/>
</dbReference>
<accession>A0A914MY11</accession>
<dbReference type="EC" id="2.7.1.67" evidence="2"/>
<dbReference type="PROSITE" id="PS00916">
    <property type="entry name" value="PI3_4_KINASE_2"/>
    <property type="match status" value="1"/>
</dbReference>
<dbReference type="GO" id="GO:0048015">
    <property type="term" value="P:phosphatidylinositol-mediated signaling"/>
    <property type="evidence" value="ECO:0007669"/>
    <property type="project" value="TreeGrafter"/>
</dbReference>
<dbReference type="InterPro" id="IPR016024">
    <property type="entry name" value="ARM-type_fold"/>
</dbReference>
<dbReference type="SMART" id="SM00145">
    <property type="entry name" value="PI3Ka"/>
    <property type="match status" value="1"/>
</dbReference>
<dbReference type="InterPro" id="IPR036940">
    <property type="entry name" value="PI3/4_kinase_cat_sf"/>
</dbReference>
<sequence length="2378" mass="270414">MEANFNFNNRCCIALCLAKQSDISLSQVKSQLLGQLSNGIENIPFNHNVRSALLSTGIYLLYSYGKHVEPLSKFLSDSLLLLPQLRWYDDAEIDKTNKITIHEQFTFCFNTILADLAAHFPHVRDIIINSQIELLEQLTTKITHFNEEDNHEDVGDENKIEEKGDLMKIACITIGLLRSMGRFSDQLSSPLFSFIYPKPFNIISKRNDDEQQCTSSFNSSNWFWNDQKTEESNLQRKLFTRHGSSFVNTRRKGTAKFSYCFDEICRLNVNIKKLLNFDFLKQLDLYSEQVFQSSELRKFPYKTISETFILVSLTFLRDILTNYTIGEKDGDISERFANELNDFTLSIFKYCQEAITVQSQLDDRSQSNTLDKRSKNNAYRSTIIDKEIVVNRVKMLVIGNSICLELIVWSSTDENDGDMICGTISDKMWMPHKHVLAHMPVNVMALEALGSMSEKFPALANTLIISLLCKFLLEPCPILLKISSEPKSKNDQQQESRGRAEIIAARKRIGLSSLRSSAINSLSRALKSAMTIDKNRLQACFTTLSSRLYTILSENDRNSVLISENVISTLGKLGVSFMDDPTSSEQIFQIFYQRFSNPPSQLDNHIISSLADMWISGTKIIYDKIMKLFTLVTIESSSRVYSTDPTSSRFSHVTLSVDNALARIACSIESEEQKMTFLINLLELFIQLGLEGERIGEKMHKFTVKKSAGAGNLGVLIPKINSLLDRMEPIKDPSIRLKNHFRDFWFYCVIHGFAFPSGLWPEEWYKAICKIAVKSPTLLPIDNFKTEMIENTAIKLQGITQAELLEVRNLLSTEFKQNAEVSTIISRLDIGYCVYLLAICRLEKMRVSNSEQLDSIRSNFLYLENRGIRKDKTGIWQCLLASSIIIFDEFLSVRMRKNSTNDSKIRKELEVMSQYLLVQFNNILREIRRVADVCLAKLIDSFPFLLWSGTVLTTALQIMKSLIKNIEEDACCTQSTIEFSQMGLSIQLQDTLDGRKSVAKDFTKRCEQILCEAVKWAPGLTNSHLLEFIRSADSITDKSLRLTINTVLACTKREMINSLFVGGTTSSAMFTTTSTTNTDSVSIGSIMISTDNLVSSGPVDISTYLSALNQRSDYLGQIKGMFEMMKKQNYIYNPDICVDIEEATHKSLSDYLEEQFETALKTNEANCLEKPLQLMTAYFMVCKEINQKILRSIILAPFRHFTEQTMRLCVICWNWILATREDIQIDFLQQMSTCWELVAKRSMGIFNRDFDKFDSPVSIENALKRPHADTGPHNIWINFLTERVSLAKYCGQEQNDLLEMMFLKTFSMQVGDNSPVPNLAIDKIMFSSSFDAKTKTPLISRNISALGPRFRLLSAALTMVQGEAGGSRISKNVLRQRVYSVAFDYFTVAPQTPLHRGHILQNDITSLVGFWQALYADSKYIRRETFTTNDPELSFTNLQQIVNNVQYSNEASKFQTWNSMPRASSVWSNAATISESRNHAAGVIVSSNADSLGRPQSKTNGEIAQLIDKQMKNLLRKRQLILIYLINEIERLYAWLYPRGDLLEPGEVEFDQYLKNTLGGELQSKPDQKQMRENAKFAWEISPEMAVHMASRFRMYSIVNIVLQELVRAYPEEVSHMPEALPLFLGDPLTNYERIELTHLLTWARCSPVQALSLLCPRIHSIHPISIKYAVRVLKSYSCDVLIQYIPQLVQTVRWDYNGFIANFILHLAAHSQPLAHQLLWNMHSNMYIDEEAKVEDPIMYKPLKEIVNKILSRLEGAARNFYLSEADFVDRITNISGIIKSVPKGEARKKACFKALTEIKLTSIVYLPSNPDYILLEIDYPSASPMQSAAKAPYLVQFKMRYCGVESVERIALETYQQTTPEHVTTNSKGHHRKSSKTKNLLNFSPSHSSSKNDSNNSILEASRILTTLSKENFVIDGVSSPCGTKSITWKSAIFKVGDDVRQDVLALQLMQLIEKICRTASIDIQLFPYRVVSTNPGCGVIECVPDSKSRDQLGRQTDYGLFEYFVTRYGDETTKGFQHARRNFIKSMAAYSVFSFLLQVKDRHNGNIMLNSGGSIIHIDFGFMFESSPGGNLGFEPDFKLSQEMVDIMGHRTDSGPFREFADKCVQVYLATRPYYNDFIALVSMMLDTKLPCFRGKTIQQLRSRFAPEATDREAAKYMMSIINSCYTNVKEFIINDLYMTLIQNDENKVPGHHSPTLQADTIEDWPLPAISLAHPLSMQTLINDKRKIHPLQATQVSTISDEFGQRRSISSHSDLNKLGHEETSLYGGLKIQTNNINTKTNESPKQQNNINDPVIILDNLNDLKQHSINSRASSQSTAPIYSRHLTLSLQRQQHSSTPTPSSFQSPGGGNLPSYATITRLHKLWVYLNFLKIIFQ</sequence>
<dbReference type="GO" id="GO:0005737">
    <property type="term" value="C:cytoplasm"/>
    <property type="evidence" value="ECO:0007669"/>
    <property type="project" value="TreeGrafter"/>
</dbReference>
<evidence type="ECO:0000259" key="7">
    <source>
        <dbReference type="PROSITE" id="PS51545"/>
    </source>
</evidence>
<dbReference type="PANTHER" id="PTHR10048">
    <property type="entry name" value="PHOSPHATIDYLINOSITOL KINASE"/>
    <property type="match status" value="1"/>
</dbReference>
<name>A0A914MY11_MELIC</name>
<dbReference type="InterPro" id="IPR000403">
    <property type="entry name" value="PI3/4_kinase_cat_dom"/>
</dbReference>
<dbReference type="WBParaSite" id="Minc3s03086g32713">
    <property type="protein sequence ID" value="Minc3s03086g32713"/>
    <property type="gene ID" value="Minc3s03086g32713"/>
</dbReference>
<evidence type="ECO:0000313" key="8">
    <source>
        <dbReference type="Proteomes" id="UP000887563"/>
    </source>
</evidence>
<proteinExistence type="inferred from homology"/>
<evidence type="ECO:0000256" key="4">
    <source>
        <dbReference type="ARBA" id="ARBA00022777"/>
    </source>
</evidence>